<evidence type="ECO:0000256" key="5">
    <source>
        <dbReference type="ARBA" id="ARBA00023239"/>
    </source>
</evidence>
<comment type="catalytic activity">
    <reaction evidence="6">
        <text>L-serine = pyruvate + NH4(+)</text>
        <dbReference type="Rhea" id="RHEA:19169"/>
        <dbReference type="ChEBI" id="CHEBI:15361"/>
        <dbReference type="ChEBI" id="CHEBI:28938"/>
        <dbReference type="ChEBI" id="CHEBI:33384"/>
        <dbReference type="EC" id="4.3.1.17"/>
    </reaction>
</comment>
<evidence type="ECO:0000256" key="6">
    <source>
        <dbReference type="ARBA" id="ARBA00049406"/>
    </source>
</evidence>
<gene>
    <name evidence="8" type="ORF">LACBIDRAFT_167586</name>
</gene>
<evidence type="ECO:0000256" key="2">
    <source>
        <dbReference type="ARBA" id="ARBA00010869"/>
    </source>
</evidence>
<dbReference type="EMBL" id="DS547096">
    <property type="protein sequence ID" value="EDR10920.1"/>
    <property type="molecule type" value="Genomic_DNA"/>
</dbReference>
<keyword evidence="4" id="KW-0663">Pyridoxal phosphate</keyword>
<feature type="domain" description="Tryptophan synthase beta chain-like PALP" evidence="7">
    <location>
        <begin position="3"/>
        <end position="280"/>
    </location>
</feature>
<dbReference type="RefSeq" id="XP_001878221.1">
    <property type="nucleotide sequence ID" value="XM_001878186.1"/>
</dbReference>
<protein>
    <recommendedName>
        <fullName evidence="3">L-serine ammonia-lyase</fullName>
        <ecNumber evidence="3">4.3.1.17</ecNumber>
    </recommendedName>
</protein>
<evidence type="ECO:0000313" key="9">
    <source>
        <dbReference type="Proteomes" id="UP000001194"/>
    </source>
</evidence>
<evidence type="ECO:0000256" key="1">
    <source>
        <dbReference type="ARBA" id="ARBA00001933"/>
    </source>
</evidence>
<dbReference type="GO" id="GO:0004794">
    <property type="term" value="F:threonine deaminase activity"/>
    <property type="evidence" value="ECO:0007669"/>
    <property type="project" value="TreeGrafter"/>
</dbReference>
<dbReference type="InterPro" id="IPR001926">
    <property type="entry name" value="TrpB-like_PALP"/>
</dbReference>
<name>B0D3H3_LACBS</name>
<dbReference type="STRING" id="486041.B0D3H3"/>
<dbReference type="AlphaFoldDB" id="B0D3H3"/>
<dbReference type="PANTHER" id="PTHR48078:SF2">
    <property type="entry name" value="CATABOLIC L-SERINE_THREONINE DEHYDRATASE"/>
    <property type="match status" value="1"/>
</dbReference>
<keyword evidence="5" id="KW-0456">Lyase</keyword>
<dbReference type="InterPro" id="IPR050147">
    <property type="entry name" value="Ser/Thr_Dehydratase"/>
</dbReference>
<evidence type="ECO:0000259" key="7">
    <source>
        <dbReference type="Pfam" id="PF00291"/>
    </source>
</evidence>
<dbReference type="Gene3D" id="3.40.50.1100">
    <property type="match status" value="2"/>
</dbReference>
<reference evidence="8" key="1">
    <citation type="journal article" date="2008" name="Nature">
        <title>The genome of Laccaria bicolor provides insights into mycorrhizal symbiosis.</title>
        <authorList>
            <person name="Martin F."/>
            <person name="Aerts A."/>
            <person name="Ahren D."/>
            <person name="Brun A."/>
            <person name="Danchin E.G.J."/>
            <person name="Duchaussoy F."/>
            <person name="Gibon J."/>
            <person name="Kohler A."/>
            <person name="Lindquist E."/>
            <person name="Pereda V."/>
            <person name="Salamov A."/>
            <person name="Shapiro H.J."/>
            <person name="Wuyts J."/>
            <person name="Blaudez D."/>
            <person name="Buee M."/>
            <person name="Brokstein P."/>
            <person name="Canbaeck B."/>
            <person name="Cohen D."/>
            <person name="Courty P.E."/>
            <person name="Coutinho P.M."/>
            <person name="Delaruelle C."/>
            <person name="Detter J.C."/>
            <person name="Deveau A."/>
            <person name="DiFazio S."/>
            <person name="Duplessis S."/>
            <person name="Fraissinet-Tachet L."/>
            <person name="Lucic E."/>
            <person name="Frey-Klett P."/>
            <person name="Fourrey C."/>
            <person name="Feussner I."/>
            <person name="Gay G."/>
            <person name="Grimwood J."/>
            <person name="Hoegger P.J."/>
            <person name="Jain P."/>
            <person name="Kilaru S."/>
            <person name="Labbe J."/>
            <person name="Lin Y.C."/>
            <person name="Legue V."/>
            <person name="Le Tacon F."/>
            <person name="Marmeisse R."/>
            <person name="Melayah D."/>
            <person name="Montanini B."/>
            <person name="Muratet M."/>
            <person name="Nehls U."/>
            <person name="Niculita-Hirzel H."/>
            <person name="Oudot-Le Secq M.P."/>
            <person name="Peter M."/>
            <person name="Quesneville H."/>
            <person name="Rajashekar B."/>
            <person name="Reich M."/>
            <person name="Rouhier N."/>
            <person name="Schmutz J."/>
            <person name="Yin T."/>
            <person name="Chalot M."/>
            <person name="Henrissat B."/>
            <person name="Kuees U."/>
            <person name="Lucas S."/>
            <person name="Van de Peer Y."/>
            <person name="Podila G.K."/>
            <person name="Polle A."/>
            <person name="Pukkila P.J."/>
            <person name="Richardson P.M."/>
            <person name="Rouze P."/>
            <person name="Sanders I.R."/>
            <person name="Stajich J.E."/>
            <person name="Tunlid A."/>
            <person name="Tuskan G."/>
            <person name="Grigoriev I.V."/>
        </authorList>
    </citation>
    <scope>NUCLEOTIDE SEQUENCE [LARGE SCALE GENOMIC DNA]</scope>
</reference>
<dbReference type="GO" id="GO:0009097">
    <property type="term" value="P:isoleucine biosynthetic process"/>
    <property type="evidence" value="ECO:0007669"/>
    <property type="project" value="TreeGrafter"/>
</dbReference>
<dbReference type="Pfam" id="PF00291">
    <property type="entry name" value="PALP"/>
    <property type="match status" value="1"/>
</dbReference>
<organism evidence="9">
    <name type="scientific">Laccaria bicolor (strain S238N-H82 / ATCC MYA-4686)</name>
    <name type="common">Bicoloured deceiver</name>
    <name type="synonym">Laccaria laccata var. bicolor</name>
    <dbReference type="NCBI Taxonomy" id="486041"/>
    <lineage>
        <taxon>Eukaryota</taxon>
        <taxon>Fungi</taxon>
        <taxon>Dikarya</taxon>
        <taxon>Basidiomycota</taxon>
        <taxon>Agaricomycotina</taxon>
        <taxon>Agaricomycetes</taxon>
        <taxon>Agaricomycetidae</taxon>
        <taxon>Agaricales</taxon>
        <taxon>Agaricineae</taxon>
        <taxon>Hydnangiaceae</taxon>
        <taxon>Laccaria</taxon>
    </lineage>
</organism>
<feature type="non-terminal residue" evidence="8">
    <location>
        <position position="323"/>
    </location>
</feature>
<dbReference type="GO" id="GO:0006565">
    <property type="term" value="P:L-serine catabolic process"/>
    <property type="evidence" value="ECO:0007669"/>
    <property type="project" value="TreeGrafter"/>
</dbReference>
<feature type="non-terminal residue" evidence="8">
    <location>
        <position position="1"/>
    </location>
</feature>
<evidence type="ECO:0000256" key="4">
    <source>
        <dbReference type="ARBA" id="ARBA00022898"/>
    </source>
</evidence>
<dbReference type="InParanoid" id="B0D3H3"/>
<dbReference type="GO" id="GO:0003941">
    <property type="term" value="F:L-serine ammonia-lyase activity"/>
    <property type="evidence" value="ECO:0007669"/>
    <property type="project" value="UniProtKB-EC"/>
</dbReference>
<evidence type="ECO:0000313" key="8">
    <source>
        <dbReference type="EMBL" id="EDR10920.1"/>
    </source>
</evidence>
<dbReference type="PANTHER" id="PTHR48078">
    <property type="entry name" value="THREONINE DEHYDRATASE, MITOCHONDRIAL-RELATED"/>
    <property type="match status" value="1"/>
</dbReference>
<evidence type="ECO:0000256" key="3">
    <source>
        <dbReference type="ARBA" id="ARBA00012093"/>
    </source>
</evidence>
<dbReference type="OrthoDB" id="7773036at2759"/>
<dbReference type="InterPro" id="IPR036052">
    <property type="entry name" value="TrpB-like_PALP_sf"/>
</dbReference>
<sequence length="323" mass="34510">WQKTPLIYSPKLSEITGASIYLKLENLQPSYSFKYRGISHFIKKAKENHGPSIHLIIASGGNAGLAAACAAHTLDVKCSVVLPEGVAESTLDFLQREKAHVIVAGKHYAEALQLAQKLVRDDDNAILVPAYDEPLLWEGHSSMITEIKNELGVKPDAIFCSVGGGGLLGGIIVGCKNENWDDVPIIGLETIGSDCFHHSLSLNRTPGHVGEKKLPPGVDASSSLGASQPSVGVMKMALERTGGIKSISVPDELSMSTLALFANDHKFLVELACSTTLVPAYHKPLFDKLVPLSDAGEGIKRVAVFVVCGGFKVSLTDVAEYQK</sequence>
<dbReference type="KEGG" id="lbc:LACBIDRAFT_167586"/>
<dbReference type="Proteomes" id="UP000001194">
    <property type="component" value="Unassembled WGS sequence"/>
</dbReference>
<keyword evidence="9" id="KW-1185">Reference proteome</keyword>
<comment type="cofactor">
    <cofactor evidence="1">
        <name>pyridoxal 5'-phosphate</name>
        <dbReference type="ChEBI" id="CHEBI:597326"/>
    </cofactor>
</comment>
<dbReference type="SUPFAM" id="SSF53686">
    <property type="entry name" value="Tryptophan synthase beta subunit-like PLP-dependent enzymes"/>
    <property type="match status" value="1"/>
</dbReference>
<comment type="similarity">
    <text evidence="2">Belongs to the serine/threonine dehydratase family.</text>
</comment>
<proteinExistence type="inferred from homology"/>
<dbReference type="EC" id="4.3.1.17" evidence="3"/>
<dbReference type="HOGENOM" id="CLU_021152_3_0_1"/>
<dbReference type="GO" id="GO:0006567">
    <property type="term" value="P:L-threonine catabolic process"/>
    <property type="evidence" value="ECO:0007669"/>
    <property type="project" value="TreeGrafter"/>
</dbReference>
<dbReference type="GeneID" id="6073796"/>
<accession>B0D3H3</accession>